<dbReference type="PANTHER" id="PTHR33877:SF1">
    <property type="entry name" value="TYPE IV METHYL-DIRECTED RESTRICTION ENZYME ECOKMCRA"/>
    <property type="match status" value="1"/>
</dbReference>
<dbReference type="Gene3D" id="1.10.30.50">
    <property type="match status" value="1"/>
</dbReference>
<dbReference type="PANTHER" id="PTHR33877">
    <property type="entry name" value="SLL1193 PROTEIN"/>
    <property type="match status" value="1"/>
</dbReference>
<dbReference type="EMBL" id="OJIN01000217">
    <property type="protein sequence ID" value="SPD75762.1"/>
    <property type="molecule type" value="Genomic_DNA"/>
</dbReference>
<accession>A0A445N226</accession>
<gene>
    <name evidence="2" type="ORF">PITCH_A720102</name>
</gene>
<evidence type="ECO:0000313" key="2">
    <source>
        <dbReference type="EMBL" id="SPD75762.1"/>
    </source>
</evidence>
<dbReference type="Pfam" id="PF14279">
    <property type="entry name" value="HNH_5"/>
    <property type="match status" value="1"/>
</dbReference>
<dbReference type="InterPro" id="IPR052892">
    <property type="entry name" value="NA-targeting_endonuclease"/>
</dbReference>
<keyword evidence="2" id="KW-0378">Hydrolase</keyword>
<dbReference type="InterPro" id="IPR029471">
    <property type="entry name" value="HNH_5"/>
</dbReference>
<dbReference type="GO" id="GO:0004519">
    <property type="term" value="F:endonuclease activity"/>
    <property type="evidence" value="ECO:0007669"/>
    <property type="project" value="UniProtKB-KW"/>
</dbReference>
<reference evidence="2" key="1">
    <citation type="submission" date="2018-01" db="EMBL/GenBank/DDBJ databases">
        <authorList>
            <person name="Regsiter A."/>
            <person name="William W."/>
        </authorList>
    </citation>
    <scope>NUCLEOTIDE SEQUENCE</scope>
    <source>
        <strain evidence="2">TRIP AH-1</strain>
    </source>
</reference>
<feature type="domain" description="HNH nuclease" evidence="1">
    <location>
        <begin position="27"/>
        <end position="78"/>
    </location>
</feature>
<dbReference type="SMART" id="SM00507">
    <property type="entry name" value="HNHc"/>
    <property type="match status" value="1"/>
</dbReference>
<keyword evidence="2" id="KW-0255">Endonuclease</keyword>
<dbReference type="InterPro" id="IPR003615">
    <property type="entry name" value="HNH_nuc"/>
</dbReference>
<dbReference type="CDD" id="cd00085">
    <property type="entry name" value="HNHc"/>
    <property type="match status" value="1"/>
</dbReference>
<organism evidence="2">
    <name type="scientific">uncultured Desulfobacterium sp</name>
    <dbReference type="NCBI Taxonomy" id="201089"/>
    <lineage>
        <taxon>Bacteria</taxon>
        <taxon>Pseudomonadati</taxon>
        <taxon>Thermodesulfobacteriota</taxon>
        <taxon>Desulfobacteria</taxon>
        <taxon>Desulfobacterales</taxon>
        <taxon>Desulfobacteriaceae</taxon>
        <taxon>Desulfobacterium</taxon>
        <taxon>environmental samples</taxon>
    </lineage>
</organism>
<name>A0A445N226_9BACT</name>
<proteinExistence type="predicted"/>
<sequence length="106" mass="12421">MTQHDEFVSDYHIKREKENARRLRRTNWWNSRLEKGVCYYCNAKVGRDQLTMDHLLPISRGGKSKKGNVVAACKECNNKKKYLLPVEWDEYLRGLANIHGDRPNSA</sequence>
<dbReference type="AlphaFoldDB" id="A0A445N226"/>
<keyword evidence="2" id="KW-0540">Nuclease</keyword>
<protein>
    <submittedName>
        <fullName evidence="2">HNH endonuclease domain protein</fullName>
    </submittedName>
</protein>
<evidence type="ECO:0000259" key="1">
    <source>
        <dbReference type="SMART" id="SM00507"/>
    </source>
</evidence>